<feature type="compositionally biased region" description="Low complexity" evidence="5">
    <location>
        <begin position="15"/>
        <end position="28"/>
    </location>
</feature>
<evidence type="ECO:0000256" key="2">
    <source>
        <dbReference type="ARBA" id="ARBA00022692"/>
    </source>
</evidence>
<dbReference type="InterPro" id="IPR020846">
    <property type="entry name" value="MFS_dom"/>
</dbReference>
<dbReference type="GO" id="GO:0005886">
    <property type="term" value="C:plasma membrane"/>
    <property type="evidence" value="ECO:0007669"/>
    <property type="project" value="TreeGrafter"/>
</dbReference>
<keyword evidence="9" id="KW-1185">Reference proteome</keyword>
<feature type="transmembrane region" description="Helical" evidence="6">
    <location>
        <begin position="92"/>
        <end position="112"/>
    </location>
</feature>
<dbReference type="InterPro" id="IPR036259">
    <property type="entry name" value="MFS_trans_sf"/>
</dbReference>
<feature type="transmembrane region" description="Helical" evidence="6">
    <location>
        <begin position="324"/>
        <end position="350"/>
    </location>
</feature>
<gene>
    <name evidence="8" type="ORF">SLS62_010163</name>
</gene>
<evidence type="ECO:0000256" key="4">
    <source>
        <dbReference type="ARBA" id="ARBA00023136"/>
    </source>
</evidence>
<feature type="compositionally biased region" description="Basic and acidic residues" evidence="5">
    <location>
        <begin position="34"/>
        <end position="43"/>
    </location>
</feature>
<comment type="caution">
    <text evidence="8">The sequence shown here is derived from an EMBL/GenBank/DDBJ whole genome shotgun (WGS) entry which is preliminary data.</text>
</comment>
<keyword evidence="2 6" id="KW-0812">Transmembrane</keyword>
<feature type="region of interest" description="Disordered" evidence="5">
    <location>
        <begin position="1"/>
        <end position="75"/>
    </location>
</feature>
<feature type="transmembrane region" description="Helical" evidence="6">
    <location>
        <begin position="404"/>
        <end position="424"/>
    </location>
</feature>
<sequence length="603" mass="66491">MAGNTTTFGQKDGNNRSTIPSPNPNNNSIVEVMAGDRQKEGDIGGRNGPSPRVAFNDAMSPSLSQQSKPELRSTDPDVKEQLAFSLPFRTKWAYLAIIFLVQVSMNFNTTLYSNGLRGISGEFGVSEGDARWGAAAFLIAYAFGCELWAPWSEEYGRWIILQMSLGLVNVFGILVALAPSFKAVIIGRIFGGLMTAGGSVTLAVIADLFHHDDPWFQYATLFIVASSVGGSILGPLVGAPIEMYLNWRWCMWIQVIFGGVVQLLHLIFVRETRATVLLDRIARRRRSLGTDVYGPGELSDKRIDWREIATIWMRPFRFFLTEPIVLALSLLSGFSDALIFMFIQSFAFIYPQEWGFGTLAMSATFLPLLVGYVISYLTFLPAIRRNIHARQRDPTNQHALYEDRLWWLLYTAPGLPIGLLIFAFTTHASMHWIGSMVATGLIGITNFAIYMATIDYMLRAYGPYAASATGGNGWARDFLAGVLTPCAVPMYHDLGTFKATIILFAISCALTVGVYFTYYYGPILRERSKFAQTLAEEEKRTPDGLVDFIPDLPGSKAGSRRGTPAGSRTTSPTRPATQRKKSTGPAGTEPGRLSVPPQTHTKA</sequence>
<feature type="transmembrane region" description="Helical" evidence="6">
    <location>
        <begin position="356"/>
        <end position="383"/>
    </location>
</feature>
<organism evidence="8 9">
    <name type="scientific">Diatrype stigma</name>
    <dbReference type="NCBI Taxonomy" id="117547"/>
    <lineage>
        <taxon>Eukaryota</taxon>
        <taxon>Fungi</taxon>
        <taxon>Dikarya</taxon>
        <taxon>Ascomycota</taxon>
        <taxon>Pezizomycotina</taxon>
        <taxon>Sordariomycetes</taxon>
        <taxon>Xylariomycetidae</taxon>
        <taxon>Xylariales</taxon>
        <taxon>Diatrypaceae</taxon>
        <taxon>Diatrype</taxon>
    </lineage>
</organism>
<feature type="compositionally biased region" description="Polar residues" evidence="5">
    <location>
        <begin position="59"/>
        <end position="68"/>
    </location>
</feature>
<accession>A0AAN9YGY5</accession>
<name>A0AAN9YGY5_9PEZI</name>
<evidence type="ECO:0000256" key="5">
    <source>
        <dbReference type="SAM" id="MobiDB-lite"/>
    </source>
</evidence>
<evidence type="ECO:0000259" key="7">
    <source>
        <dbReference type="PROSITE" id="PS50850"/>
    </source>
</evidence>
<feature type="transmembrane region" description="Helical" evidence="6">
    <location>
        <begin position="430"/>
        <end position="452"/>
    </location>
</feature>
<feature type="region of interest" description="Disordered" evidence="5">
    <location>
        <begin position="542"/>
        <end position="603"/>
    </location>
</feature>
<dbReference type="EMBL" id="JAKJXP020000119">
    <property type="protein sequence ID" value="KAK7744438.1"/>
    <property type="molecule type" value="Genomic_DNA"/>
</dbReference>
<proteinExistence type="predicted"/>
<feature type="transmembrane region" description="Helical" evidence="6">
    <location>
        <begin position="132"/>
        <end position="151"/>
    </location>
</feature>
<protein>
    <recommendedName>
        <fullName evidence="7">Major facilitator superfamily (MFS) profile domain-containing protein</fullName>
    </recommendedName>
</protein>
<evidence type="ECO:0000313" key="9">
    <source>
        <dbReference type="Proteomes" id="UP001320420"/>
    </source>
</evidence>
<keyword evidence="4 6" id="KW-0472">Membrane</keyword>
<evidence type="ECO:0000256" key="1">
    <source>
        <dbReference type="ARBA" id="ARBA00004141"/>
    </source>
</evidence>
<evidence type="ECO:0000256" key="3">
    <source>
        <dbReference type="ARBA" id="ARBA00022989"/>
    </source>
</evidence>
<feature type="transmembrane region" description="Helical" evidence="6">
    <location>
        <begin position="251"/>
        <end position="269"/>
    </location>
</feature>
<dbReference type="PANTHER" id="PTHR23502">
    <property type="entry name" value="MAJOR FACILITATOR SUPERFAMILY"/>
    <property type="match status" value="1"/>
</dbReference>
<feature type="domain" description="Major facilitator superfamily (MFS) profile" evidence="7">
    <location>
        <begin position="94"/>
        <end position="525"/>
    </location>
</feature>
<dbReference type="AlphaFoldDB" id="A0AAN9YGY5"/>
<dbReference type="SUPFAM" id="SSF103473">
    <property type="entry name" value="MFS general substrate transporter"/>
    <property type="match status" value="1"/>
</dbReference>
<dbReference type="InterPro" id="IPR011701">
    <property type="entry name" value="MFS"/>
</dbReference>
<evidence type="ECO:0000313" key="8">
    <source>
        <dbReference type="EMBL" id="KAK7744438.1"/>
    </source>
</evidence>
<dbReference type="Proteomes" id="UP001320420">
    <property type="component" value="Unassembled WGS sequence"/>
</dbReference>
<dbReference type="FunFam" id="1.20.1250.20:FF:000088">
    <property type="entry name" value="MFS multidrug transporter, putative"/>
    <property type="match status" value="1"/>
</dbReference>
<feature type="transmembrane region" description="Helical" evidence="6">
    <location>
        <begin position="185"/>
        <end position="206"/>
    </location>
</feature>
<comment type="subcellular location">
    <subcellularLocation>
        <location evidence="1">Membrane</location>
        <topology evidence="1">Multi-pass membrane protein</topology>
    </subcellularLocation>
</comment>
<dbReference type="Gene3D" id="1.20.1250.20">
    <property type="entry name" value="MFS general substrate transporter like domains"/>
    <property type="match status" value="1"/>
</dbReference>
<feature type="transmembrane region" description="Helical" evidence="6">
    <location>
        <begin position="218"/>
        <end position="239"/>
    </location>
</feature>
<reference evidence="8 9" key="1">
    <citation type="submission" date="2024-02" db="EMBL/GenBank/DDBJ databases">
        <title>De novo assembly and annotation of 12 fungi associated with fruit tree decline syndrome in Ontario, Canada.</title>
        <authorList>
            <person name="Sulman M."/>
            <person name="Ellouze W."/>
            <person name="Ilyukhin E."/>
        </authorList>
    </citation>
    <scope>NUCLEOTIDE SEQUENCE [LARGE SCALE GENOMIC DNA]</scope>
    <source>
        <strain evidence="8 9">M11/M66-122</strain>
    </source>
</reference>
<dbReference type="GO" id="GO:0022857">
    <property type="term" value="F:transmembrane transporter activity"/>
    <property type="evidence" value="ECO:0007669"/>
    <property type="project" value="InterPro"/>
</dbReference>
<dbReference type="PANTHER" id="PTHR23502:SF13">
    <property type="entry name" value="MULTIDRUG TRANSPORTER, PUTATIVE (AFU_ORTHOLOGUE AFUA_2G12550)-RELATED"/>
    <property type="match status" value="1"/>
</dbReference>
<feature type="compositionally biased region" description="Polar residues" evidence="5">
    <location>
        <begin position="566"/>
        <end position="576"/>
    </location>
</feature>
<evidence type="ECO:0000256" key="6">
    <source>
        <dbReference type="SAM" id="Phobius"/>
    </source>
</evidence>
<dbReference type="PROSITE" id="PS50850">
    <property type="entry name" value="MFS"/>
    <property type="match status" value="1"/>
</dbReference>
<feature type="transmembrane region" description="Helical" evidence="6">
    <location>
        <begin position="497"/>
        <end position="520"/>
    </location>
</feature>
<feature type="transmembrane region" description="Helical" evidence="6">
    <location>
        <begin position="158"/>
        <end position="179"/>
    </location>
</feature>
<keyword evidence="3 6" id="KW-1133">Transmembrane helix</keyword>
<dbReference type="Pfam" id="PF07690">
    <property type="entry name" value="MFS_1"/>
    <property type="match status" value="1"/>
</dbReference>